<protein>
    <recommendedName>
        <fullName evidence="3">1,4-alpha-glucan branching enzyme</fullName>
        <ecNumber evidence="3">2.4.1.18</ecNumber>
    </recommendedName>
</protein>
<dbReference type="Gene3D" id="3.20.20.80">
    <property type="entry name" value="Glycosidases"/>
    <property type="match status" value="1"/>
</dbReference>
<dbReference type="PANTHER" id="PTHR43651">
    <property type="entry name" value="1,4-ALPHA-GLUCAN-BRANCHING ENZYME"/>
    <property type="match status" value="1"/>
</dbReference>
<dbReference type="Gene3D" id="2.60.40.1180">
    <property type="entry name" value="Golgi alpha-mannosidase II"/>
    <property type="match status" value="1"/>
</dbReference>
<dbReference type="SUPFAM" id="SSF51011">
    <property type="entry name" value="Glycosyl hydrolase domain"/>
    <property type="match status" value="1"/>
</dbReference>
<accession>H2Z7D9</accession>
<dbReference type="FunFam" id="2.60.40.1180:FF:000003">
    <property type="entry name" value="1,4-alpha-glucan-branching enzyme, chloroplastic/amyloplastic"/>
    <property type="match status" value="1"/>
</dbReference>
<dbReference type="SUPFAM" id="SSF51445">
    <property type="entry name" value="(Trans)glycosidases"/>
    <property type="match status" value="1"/>
</dbReference>
<dbReference type="InterPro" id="IPR017853">
    <property type="entry name" value="GH"/>
</dbReference>
<proteinExistence type="inferred from homology"/>
<feature type="domain" description="Glycosyl hydrolase family 13 catalytic" evidence="5">
    <location>
        <begin position="16"/>
        <end position="367"/>
    </location>
</feature>
<comment type="catalytic activity">
    <reaction evidence="1">
        <text>Transfers a segment of a (1-&gt;4)-alpha-D-glucan chain to a primary hydroxy group in a similar glucan chain.</text>
        <dbReference type="EC" id="2.4.1.18"/>
    </reaction>
</comment>
<dbReference type="GO" id="GO:0005737">
    <property type="term" value="C:cytoplasm"/>
    <property type="evidence" value="ECO:0007669"/>
    <property type="project" value="TreeGrafter"/>
</dbReference>
<evidence type="ECO:0000256" key="3">
    <source>
        <dbReference type="ARBA" id="ARBA00012541"/>
    </source>
</evidence>
<keyword evidence="7" id="KW-1185">Reference proteome</keyword>
<evidence type="ECO:0000313" key="7">
    <source>
        <dbReference type="Proteomes" id="UP000007875"/>
    </source>
</evidence>
<evidence type="ECO:0000313" key="6">
    <source>
        <dbReference type="Ensembl" id="ENSCSAVP00000013501.1"/>
    </source>
</evidence>
<organism evidence="6 7">
    <name type="scientific">Ciona savignyi</name>
    <name type="common">Pacific transparent sea squirt</name>
    <dbReference type="NCBI Taxonomy" id="51511"/>
    <lineage>
        <taxon>Eukaryota</taxon>
        <taxon>Metazoa</taxon>
        <taxon>Chordata</taxon>
        <taxon>Tunicata</taxon>
        <taxon>Ascidiacea</taxon>
        <taxon>Phlebobranchia</taxon>
        <taxon>Cionidae</taxon>
        <taxon>Ciona</taxon>
    </lineage>
</organism>
<evidence type="ECO:0000256" key="4">
    <source>
        <dbReference type="ARBA" id="ARBA00022679"/>
    </source>
</evidence>
<dbReference type="InterPro" id="IPR006047">
    <property type="entry name" value="GH13_cat_dom"/>
</dbReference>
<dbReference type="SMART" id="SM00642">
    <property type="entry name" value="Aamy"/>
    <property type="match status" value="1"/>
</dbReference>
<dbReference type="EC" id="2.4.1.18" evidence="3"/>
<dbReference type="GeneTree" id="ENSGT00390000017040"/>
<reference evidence="6" key="2">
    <citation type="submission" date="2025-08" db="UniProtKB">
        <authorList>
            <consortium name="Ensembl"/>
        </authorList>
    </citation>
    <scope>IDENTIFICATION</scope>
</reference>
<dbReference type="PANTHER" id="PTHR43651:SF3">
    <property type="entry name" value="1,4-ALPHA-GLUCAN-BRANCHING ENZYME"/>
    <property type="match status" value="1"/>
</dbReference>
<evidence type="ECO:0000256" key="1">
    <source>
        <dbReference type="ARBA" id="ARBA00000826"/>
    </source>
</evidence>
<dbReference type="Proteomes" id="UP000007875">
    <property type="component" value="Unassembled WGS sequence"/>
</dbReference>
<dbReference type="AlphaFoldDB" id="H2Z7D9"/>
<evidence type="ECO:0000256" key="2">
    <source>
        <dbReference type="ARBA" id="ARBA00009000"/>
    </source>
</evidence>
<sequence>LRIYEAHIGIASERCEISTYRYFTSNILPRIRDQGYNSLLLMAVVEHSYYPSWGYQVTNYFSASSRYGTPEEFKELVDTAHGMGIYVMLDVMHGEASKNVLDGLNMFDGTDACYFDDGPQGFNNQNDTRVFDYTKWETLRFLLSQLRYYVNEFHVDGFRFNGLSTMIFHDPSKYGCRDYQQYFGRQMRTEGLAYLMLMNDMLHNFYPNLITIAEDVQGMTALSRPVRDGGLGFDYRLCKDAANIWAKLFSEMRDEEWDMHFIRQMLEENRNDEKKIMFTENHEQNEVGRMTLSRILIGDSPMSECQQVTPQLDRGLSLYKMSRLFTHAFAGQGFLNFIGNEFGHPDWVELPSPSNNDNYQFARRQFHMADNQQMRYKYLNRFDRAINKTEERFGWLKSNQAVVTRTHNGDKVIVFERAGLVFVFNFHPTKSYPDYKIPVRQRGSYKIMLDTDDNCFGGHSRNQANVEFHSMNEQFENSPNSMMIYLPSRSGMVLAQSN</sequence>
<comment type="similarity">
    <text evidence="2">Belongs to the glycosyl hydrolase 13 family. GlgB subfamily.</text>
</comment>
<dbReference type="Pfam" id="PF02806">
    <property type="entry name" value="Alpha-amylase_C"/>
    <property type="match status" value="1"/>
</dbReference>
<keyword evidence="4" id="KW-0808">Transferase</keyword>
<dbReference type="Ensembl" id="ENSCSAVT00000013657.1">
    <property type="protein sequence ID" value="ENSCSAVP00000013501.1"/>
    <property type="gene ID" value="ENSCSAVG00000007913.1"/>
</dbReference>
<evidence type="ECO:0000259" key="5">
    <source>
        <dbReference type="SMART" id="SM00642"/>
    </source>
</evidence>
<reference evidence="6" key="3">
    <citation type="submission" date="2025-09" db="UniProtKB">
        <authorList>
            <consortium name="Ensembl"/>
        </authorList>
    </citation>
    <scope>IDENTIFICATION</scope>
</reference>
<dbReference type="InterPro" id="IPR013780">
    <property type="entry name" value="Glyco_hydro_b"/>
</dbReference>
<dbReference type="Pfam" id="PF00128">
    <property type="entry name" value="Alpha-amylase"/>
    <property type="match status" value="1"/>
</dbReference>
<dbReference type="GO" id="GO:0043169">
    <property type="term" value="F:cation binding"/>
    <property type="evidence" value="ECO:0007669"/>
    <property type="project" value="InterPro"/>
</dbReference>
<dbReference type="GO" id="GO:0003844">
    <property type="term" value="F:1,4-alpha-glucan branching enzyme activity"/>
    <property type="evidence" value="ECO:0007669"/>
    <property type="project" value="UniProtKB-EC"/>
</dbReference>
<dbReference type="HOGENOM" id="CLU_011131_0_0_1"/>
<dbReference type="InterPro" id="IPR006048">
    <property type="entry name" value="A-amylase/branching_C"/>
</dbReference>
<dbReference type="GO" id="GO:0005978">
    <property type="term" value="P:glycogen biosynthetic process"/>
    <property type="evidence" value="ECO:0007669"/>
    <property type="project" value="TreeGrafter"/>
</dbReference>
<reference evidence="7" key="1">
    <citation type="submission" date="2003-08" db="EMBL/GenBank/DDBJ databases">
        <authorList>
            <person name="Birren B."/>
            <person name="Nusbaum C."/>
            <person name="Abebe A."/>
            <person name="Abouelleil A."/>
            <person name="Adekoya E."/>
            <person name="Ait-zahra M."/>
            <person name="Allen N."/>
            <person name="Allen T."/>
            <person name="An P."/>
            <person name="Anderson M."/>
            <person name="Anderson S."/>
            <person name="Arachchi H."/>
            <person name="Armbruster J."/>
            <person name="Bachantsang P."/>
            <person name="Baldwin J."/>
            <person name="Barry A."/>
            <person name="Bayul T."/>
            <person name="Blitshsteyn B."/>
            <person name="Bloom T."/>
            <person name="Blye J."/>
            <person name="Boguslavskiy L."/>
            <person name="Borowsky M."/>
            <person name="Boukhgalter B."/>
            <person name="Brunache A."/>
            <person name="Butler J."/>
            <person name="Calixte N."/>
            <person name="Calvo S."/>
            <person name="Camarata J."/>
            <person name="Campo K."/>
            <person name="Chang J."/>
            <person name="Cheshatsang Y."/>
            <person name="Citroen M."/>
            <person name="Collymore A."/>
            <person name="Considine T."/>
            <person name="Cook A."/>
            <person name="Cooke P."/>
            <person name="Corum B."/>
            <person name="Cuomo C."/>
            <person name="David R."/>
            <person name="Dawoe T."/>
            <person name="Degray S."/>
            <person name="Dodge S."/>
            <person name="Dooley K."/>
            <person name="Dorje P."/>
            <person name="Dorjee K."/>
            <person name="Dorris L."/>
            <person name="Duffey N."/>
            <person name="Dupes A."/>
            <person name="Elkins T."/>
            <person name="Engels R."/>
            <person name="Erickson J."/>
            <person name="Farina A."/>
            <person name="Faro S."/>
            <person name="Ferreira P."/>
            <person name="Fischer H."/>
            <person name="Fitzgerald M."/>
            <person name="Foley K."/>
            <person name="Gage D."/>
            <person name="Galagan J."/>
            <person name="Gearin G."/>
            <person name="Gnerre S."/>
            <person name="Gnirke A."/>
            <person name="Goyette A."/>
            <person name="Graham J."/>
            <person name="Grandbois E."/>
            <person name="Gyaltsen K."/>
            <person name="Hafez N."/>
            <person name="Hagopian D."/>
            <person name="Hagos B."/>
            <person name="Hall J."/>
            <person name="Hatcher B."/>
            <person name="Heller A."/>
            <person name="Higgins H."/>
            <person name="Honan T."/>
            <person name="Horn A."/>
            <person name="Houde N."/>
            <person name="Hughes L."/>
            <person name="Hulme W."/>
            <person name="Husby E."/>
            <person name="Iliev I."/>
            <person name="Jaffe D."/>
            <person name="Jones C."/>
            <person name="Kamal M."/>
            <person name="Kamat A."/>
            <person name="Kamvysselis M."/>
            <person name="Karlsson E."/>
            <person name="Kells C."/>
            <person name="Kieu A."/>
            <person name="Kisner P."/>
            <person name="Kodira C."/>
            <person name="Kulbokas E."/>
            <person name="Labutti K."/>
            <person name="Lama D."/>
            <person name="Landers T."/>
            <person name="Leger J."/>
            <person name="Levine S."/>
            <person name="Lewis D."/>
            <person name="Lewis T."/>
            <person name="Lindblad-toh K."/>
            <person name="Liu X."/>
            <person name="Lokyitsang T."/>
            <person name="Lokyitsang Y."/>
            <person name="Lucien O."/>
            <person name="Lui A."/>
            <person name="Ma L.J."/>
            <person name="Mabbitt R."/>
            <person name="Macdonald J."/>
            <person name="Maclean C."/>
            <person name="Major J."/>
            <person name="Manning J."/>
            <person name="Marabella R."/>
            <person name="Maru K."/>
            <person name="Matthews C."/>
            <person name="Mauceli E."/>
            <person name="Mccarthy M."/>
            <person name="Mcdonough S."/>
            <person name="Mcghee T."/>
            <person name="Meldrim J."/>
            <person name="Meneus L."/>
            <person name="Mesirov J."/>
            <person name="Mihalev A."/>
            <person name="Mihova T."/>
            <person name="Mikkelsen T."/>
            <person name="Mlenga V."/>
            <person name="Moru K."/>
            <person name="Mozes J."/>
            <person name="Mulrain L."/>
            <person name="Munson G."/>
            <person name="Naylor J."/>
            <person name="Newes C."/>
            <person name="Nguyen C."/>
            <person name="Nguyen N."/>
            <person name="Nguyen T."/>
            <person name="Nicol R."/>
            <person name="Nielsen C."/>
            <person name="Nizzari M."/>
            <person name="Norbu C."/>
            <person name="Norbu N."/>
            <person name="O'donnell P."/>
            <person name="Okoawo O."/>
            <person name="O'leary S."/>
            <person name="Omotosho B."/>
            <person name="O'neill K."/>
            <person name="Osman S."/>
            <person name="Parker S."/>
            <person name="Perrin D."/>
            <person name="Phunkhang P."/>
            <person name="Piqani B."/>
            <person name="Purcell S."/>
            <person name="Rachupka T."/>
            <person name="Ramasamy U."/>
            <person name="Rameau R."/>
            <person name="Ray V."/>
            <person name="Raymond C."/>
            <person name="Retta R."/>
            <person name="Richardson S."/>
            <person name="Rise C."/>
            <person name="Rodriguez J."/>
            <person name="Rogers J."/>
            <person name="Rogov P."/>
            <person name="Rutman M."/>
            <person name="Schupbach R."/>
            <person name="Seaman C."/>
            <person name="Settipalli S."/>
            <person name="Sharpe T."/>
            <person name="Sheridan J."/>
            <person name="Sherpa N."/>
            <person name="Shi J."/>
            <person name="Smirnov S."/>
            <person name="Smith C."/>
            <person name="Sougnez C."/>
            <person name="Spencer B."/>
            <person name="Stalker J."/>
            <person name="Stange-thomann N."/>
            <person name="Stavropoulos S."/>
            <person name="Stetson K."/>
            <person name="Stone C."/>
            <person name="Stone S."/>
            <person name="Stubbs M."/>
            <person name="Talamas J."/>
            <person name="Tchuinga P."/>
            <person name="Tenzing P."/>
            <person name="Tesfaye S."/>
            <person name="Theodore J."/>
            <person name="Thoulutsang Y."/>
            <person name="Topham K."/>
            <person name="Towey S."/>
            <person name="Tsamla T."/>
            <person name="Tsomo N."/>
            <person name="Vallee D."/>
            <person name="Vassiliev H."/>
            <person name="Venkataraman V."/>
            <person name="Vinson J."/>
            <person name="Vo A."/>
            <person name="Wade C."/>
            <person name="Wang S."/>
            <person name="Wangchuk T."/>
            <person name="Wangdi T."/>
            <person name="Whittaker C."/>
            <person name="Wilkinson J."/>
            <person name="Wu Y."/>
            <person name="Wyman D."/>
            <person name="Yadav S."/>
            <person name="Yang S."/>
            <person name="Yang X."/>
            <person name="Yeager S."/>
            <person name="Yee E."/>
            <person name="Young G."/>
            <person name="Zainoun J."/>
            <person name="Zembeck L."/>
            <person name="Zimmer A."/>
            <person name="Zody M."/>
            <person name="Lander E."/>
        </authorList>
    </citation>
    <scope>NUCLEOTIDE SEQUENCE [LARGE SCALE GENOMIC DNA]</scope>
</reference>
<name>H2Z7D9_CIOSA</name>